<proteinExistence type="predicted"/>
<organism evidence="1 2">
    <name type="scientific">Arachis hypogaea</name>
    <name type="common">Peanut</name>
    <dbReference type="NCBI Taxonomy" id="3818"/>
    <lineage>
        <taxon>Eukaryota</taxon>
        <taxon>Viridiplantae</taxon>
        <taxon>Streptophyta</taxon>
        <taxon>Embryophyta</taxon>
        <taxon>Tracheophyta</taxon>
        <taxon>Spermatophyta</taxon>
        <taxon>Magnoliopsida</taxon>
        <taxon>eudicotyledons</taxon>
        <taxon>Gunneridae</taxon>
        <taxon>Pentapetalae</taxon>
        <taxon>rosids</taxon>
        <taxon>fabids</taxon>
        <taxon>Fabales</taxon>
        <taxon>Fabaceae</taxon>
        <taxon>Papilionoideae</taxon>
        <taxon>50 kb inversion clade</taxon>
        <taxon>dalbergioids sensu lato</taxon>
        <taxon>Dalbergieae</taxon>
        <taxon>Pterocarpus clade</taxon>
        <taxon>Arachis</taxon>
    </lineage>
</organism>
<evidence type="ECO:0000313" key="1">
    <source>
        <dbReference type="EMBL" id="RYQ91627.1"/>
    </source>
</evidence>
<sequence>MFKDEEGNLVQKNFFCNRGGQRDKKYYNMVDRKRPHKPETRTNCEARMVKKVILNHNHEMTHPVTVHQISSFRSMMDTAKAQIDGFQGCGISTVKTMRYMAGVSGAFKSSRRSGPRPQPIMTCRTYCGGTKCMGRRRCGQTLFCVRSFVLGIG</sequence>
<dbReference type="PANTHER" id="PTHR47718">
    <property type="entry name" value="OS01G0519700 PROTEIN"/>
    <property type="match status" value="1"/>
</dbReference>
<evidence type="ECO:0000313" key="2">
    <source>
        <dbReference type="Proteomes" id="UP000289738"/>
    </source>
</evidence>
<comment type="caution">
    <text evidence="1">The sequence shown here is derived from an EMBL/GenBank/DDBJ whole genome shotgun (WGS) entry which is preliminary data.</text>
</comment>
<evidence type="ECO:0008006" key="3">
    <source>
        <dbReference type="Google" id="ProtNLM"/>
    </source>
</evidence>
<reference evidence="1 2" key="1">
    <citation type="submission" date="2019-01" db="EMBL/GenBank/DDBJ databases">
        <title>Sequencing of cultivated peanut Arachis hypogaea provides insights into genome evolution and oil improvement.</title>
        <authorList>
            <person name="Chen X."/>
        </authorList>
    </citation>
    <scope>NUCLEOTIDE SEQUENCE [LARGE SCALE GENOMIC DNA]</scope>
    <source>
        <strain evidence="2">cv. Fuhuasheng</strain>
        <tissue evidence="1">Leaves</tissue>
    </source>
</reference>
<dbReference type="Proteomes" id="UP000289738">
    <property type="component" value="Chromosome B09"/>
</dbReference>
<protein>
    <recommendedName>
        <fullName evidence="3">FAR1 domain-containing protein</fullName>
    </recommendedName>
</protein>
<dbReference type="AlphaFoldDB" id="A0A444XPH1"/>
<keyword evidence="2" id="KW-1185">Reference proteome</keyword>
<name>A0A444XPH1_ARAHY</name>
<accession>A0A444XPH1</accession>
<gene>
    <name evidence="1" type="ORF">Ahy_B09g097610</name>
</gene>
<dbReference type="PANTHER" id="PTHR47718:SF15">
    <property type="entry name" value="PROTEIN FAR1-RELATED SEQUENCE 5-LIKE"/>
    <property type="match status" value="1"/>
</dbReference>
<dbReference type="EMBL" id="SDMP01000019">
    <property type="protein sequence ID" value="RYQ91627.1"/>
    <property type="molecule type" value="Genomic_DNA"/>
</dbReference>